<dbReference type="AlphaFoldDB" id="A0A5Q3QID4"/>
<dbReference type="Gene3D" id="3.40.50.2020">
    <property type="match status" value="1"/>
</dbReference>
<dbReference type="KEGG" id="sace:GIY23_18725"/>
<evidence type="ECO:0000313" key="2">
    <source>
        <dbReference type="Proteomes" id="UP000371041"/>
    </source>
</evidence>
<accession>A0A5Q3QID4</accession>
<dbReference type="InterPro" id="IPR029057">
    <property type="entry name" value="PRTase-like"/>
</dbReference>
<dbReference type="EMBL" id="CP045929">
    <property type="protein sequence ID" value="QGK71285.1"/>
    <property type="molecule type" value="Genomic_DNA"/>
</dbReference>
<name>A0A5Q3QID4_9PSEU</name>
<dbReference type="PANTHER" id="PTHR47505">
    <property type="entry name" value="DNA UTILIZATION PROTEIN YHGH"/>
    <property type="match status" value="1"/>
</dbReference>
<sequence length="221" mass="23080">MDDRVWWRDVARGLADLVAPLACAGCGARAQRWCSECAAGLDALRPVRRRVFDGGPPVFALGRYRGAARRGVVALKVSGRRDLARPFGLAVAAALRRIVPDGGWCLVPAPSRTLVARRRGGSHMARVARAAAAELPDSVVAECLAVRGAARDSVGLGAQARMRNLSGRIRLRPARAPTTGRTVVLVDDVVTTGATVACSVDALQSGGHPVHLVLGLTATAG</sequence>
<dbReference type="InterPro" id="IPR051910">
    <property type="entry name" value="ComF/GntX_DNA_util-trans"/>
</dbReference>
<reference evidence="2" key="1">
    <citation type="submission" date="2019-11" db="EMBL/GenBank/DDBJ databases">
        <title>The complete genome sequence of Saccharopolyspora sp. E2A.</title>
        <authorList>
            <person name="Zhang G."/>
        </authorList>
    </citation>
    <scope>NUCLEOTIDE SEQUENCE [LARGE SCALE GENOMIC DNA]</scope>
    <source>
        <strain evidence="2">E2A</strain>
    </source>
</reference>
<evidence type="ECO:0000313" key="1">
    <source>
        <dbReference type="EMBL" id="QGK71285.1"/>
    </source>
</evidence>
<protein>
    <submittedName>
        <fullName evidence="1">ComF family protein</fullName>
    </submittedName>
</protein>
<dbReference type="Proteomes" id="UP000371041">
    <property type="component" value="Chromosome"/>
</dbReference>
<gene>
    <name evidence="1" type="ORF">GIY23_18725</name>
</gene>
<dbReference type="SUPFAM" id="SSF53271">
    <property type="entry name" value="PRTase-like"/>
    <property type="match status" value="1"/>
</dbReference>
<proteinExistence type="predicted"/>
<dbReference type="PANTHER" id="PTHR47505:SF1">
    <property type="entry name" value="DNA UTILIZATION PROTEIN YHGH"/>
    <property type="match status" value="1"/>
</dbReference>
<dbReference type="RefSeq" id="WP_154077861.1">
    <property type="nucleotide sequence ID" value="NZ_CP045929.1"/>
</dbReference>
<keyword evidence="2" id="KW-1185">Reference proteome</keyword>
<organism evidence="1 2">
    <name type="scientific">Allosaccharopolyspora coralli</name>
    <dbReference type="NCBI Taxonomy" id="2665642"/>
    <lineage>
        <taxon>Bacteria</taxon>
        <taxon>Bacillati</taxon>
        <taxon>Actinomycetota</taxon>
        <taxon>Actinomycetes</taxon>
        <taxon>Pseudonocardiales</taxon>
        <taxon>Pseudonocardiaceae</taxon>
        <taxon>Allosaccharopolyspora</taxon>
    </lineage>
</organism>